<evidence type="ECO:0000256" key="1">
    <source>
        <dbReference type="SAM" id="MobiDB-lite"/>
    </source>
</evidence>
<protein>
    <submittedName>
        <fullName evidence="2">Uncharacterized protein</fullName>
    </submittedName>
</protein>
<evidence type="ECO:0000313" key="3">
    <source>
        <dbReference type="Proteomes" id="UP001221898"/>
    </source>
</evidence>
<sequence>MDVQLYVPAAPRPVKAPPQSSQGLTVTEVTPPRAMHQSEDLGAERSGNEVASQPGRLPSPIRQPIPQLKTPPLPIVGLELGPLS</sequence>
<organism evidence="2 3">
    <name type="scientific">Aldrovandia affinis</name>
    <dbReference type="NCBI Taxonomy" id="143900"/>
    <lineage>
        <taxon>Eukaryota</taxon>
        <taxon>Metazoa</taxon>
        <taxon>Chordata</taxon>
        <taxon>Craniata</taxon>
        <taxon>Vertebrata</taxon>
        <taxon>Euteleostomi</taxon>
        <taxon>Actinopterygii</taxon>
        <taxon>Neopterygii</taxon>
        <taxon>Teleostei</taxon>
        <taxon>Notacanthiformes</taxon>
        <taxon>Halosauridae</taxon>
        <taxon>Aldrovandia</taxon>
    </lineage>
</organism>
<accession>A0AAD7T2S8</accession>
<feature type="compositionally biased region" description="Basic and acidic residues" evidence="1">
    <location>
        <begin position="36"/>
        <end position="47"/>
    </location>
</feature>
<name>A0AAD7T2S8_9TELE</name>
<reference evidence="2" key="1">
    <citation type="journal article" date="2023" name="Science">
        <title>Genome structures resolve the early diversification of teleost fishes.</title>
        <authorList>
            <person name="Parey E."/>
            <person name="Louis A."/>
            <person name="Montfort J."/>
            <person name="Bouchez O."/>
            <person name="Roques C."/>
            <person name="Iampietro C."/>
            <person name="Lluch J."/>
            <person name="Castinel A."/>
            <person name="Donnadieu C."/>
            <person name="Desvignes T."/>
            <person name="Floi Bucao C."/>
            <person name="Jouanno E."/>
            <person name="Wen M."/>
            <person name="Mejri S."/>
            <person name="Dirks R."/>
            <person name="Jansen H."/>
            <person name="Henkel C."/>
            <person name="Chen W.J."/>
            <person name="Zahm M."/>
            <person name="Cabau C."/>
            <person name="Klopp C."/>
            <person name="Thompson A.W."/>
            <person name="Robinson-Rechavi M."/>
            <person name="Braasch I."/>
            <person name="Lecointre G."/>
            <person name="Bobe J."/>
            <person name="Postlethwait J.H."/>
            <person name="Berthelot C."/>
            <person name="Roest Crollius H."/>
            <person name="Guiguen Y."/>
        </authorList>
    </citation>
    <scope>NUCLEOTIDE SEQUENCE</scope>
    <source>
        <strain evidence="2">NC1722</strain>
    </source>
</reference>
<dbReference type="AlphaFoldDB" id="A0AAD7T2S8"/>
<dbReference type="Proteomes" id="UP001221898">
    <property type="component" value="Unassembled WGS sequence"/>
</dbReference>
<feature type="region of interest" description="Disordered" evidence="1">
    <location>
        <begin position="1"/>
        <end position="84"/>
    </location>
</feature>
<comment type="caution">
    <text evidence="2">The sequence shown here is derived from an EMBL/GenBank/DDBJ whole genome shotgun (WGS) entry which is preliminary data.</text>
</comment>
<proteinExistence type="predicted"/>
<dbReference type="EMBL" id="JAINUG010000019">
    <property type="protein sequence ID" value="KAJ8412371.1"/>
    <property type="molecule type" value="Genomic_DNA"/>
</dbReference>
<feature type="compositionally biased region" description="Polar residues" evidence="1">
    <location>
        <begin position="19"/>
        <end position="28"/>
    </location>
</feature>
<gene>
    <name evidence="2" type="ORF">AAFF_G00127070</name>
</gene>
<evidence type="ECO:0000313" key="2">
    <source>
        <dbReference type="EMBL" id="KAJ8412371.1"/>
    </source>
</evidence>
<keyword evidence="3" id="KW-1185">Reference proteome</keyword>